<keyword evidence="2" id="KW-0812">Transmembrane</keyword>
<dbReference type="GeneID" id="100888822"/>
<evidence type="ECO:0000313" key="8">
    <source>
        <dbReference type="EnsemblMetazoa" id="XP_030851965"/>
    </source>
</evidence>
<evidence type="ECO:0000256" key="1">
    <source>
        <dbReference type="ARBA" id="ARBA00004370"/>
    </source>
</evidence>
<feature type="compositionally biased region" description="Basic and acidic residues" evidence="6">
    <location>
        <begin position="731"/>
        <end position="741"/>
    </location>
</feature>
<dbReference type="RefSeq" id="XP_030851965.1">
    <property type="nucleotide sequence ID" value="XM_030996105.1"/>
</dbReference>
<dbReference type="OMA" id="WREGSHY"/>
<evidence type="ECO:0000256" key="3">
    <source>
        <dbReference type="ARBA" id="ARBA00022729"/>
    </source>
</evidence>
<dbReference type="OrthoDB" id="10037120at2759"/>
<feature type="domain" description="TIR" evidence="7">
    <location>
        <begin position="145"/>
        <end position="280"/>
    </location>
</feature>
<feature type="compositionally biased region" description="Polar residues" evidence="6">
    <location>
        <begin position="754"/>
        <end position="771"/>
    </location>
</feature>
<dbReference type="EnsemblMetazoa" id="XM_030996105">
    <property type="protein sequence ID" value="XP_030851965"/>
    <property type="gene ID" value="LOC100888822"/>
</dbReference>
<reference evidence="9" key="1">
    <citation type="submission" date="2015-02" db="EMBL/GenBank/DDBJ databases">
        <title>Genome sequencing for Strongylocentrotus purpuratus.</title>
        <authorList>
            <person name="Murali S."/>
            <person name="Liu Y."/>
            <person name="Vee V."/>
            <person name="English A."/>
            <person name="Wang M."/>
            <person name="Skinner E."/>
            <person name="Han Y."/>
            <person name="Muzny D.M."/>
            <person name="Worley K.C."/>
            <person name="Gibbs R.A."/>
        </authorList>
    </citation>
    <scope>NUCLEOTIDE SEQUENCE</scope>
</reference>
<comment type="subcellular location">
    <subcellularLocation>
        <location evidence="1">Membrane</location>
    </subcellularLocation>
</comment>
<keyword evidence="4" id="KW-1133">Transmembrane helix</keyword>
<sequence length="771" mass="87339">MENVRLICAWETSQNSKERIKLMSLCFCFPGFGSAGRPQELVANVFRCLVPILNNQDGTVITPLLNTGDQGYGEVSMMKGMVEAAVKWMKAGLPLRILKLVLYAKVIDGDLQGHSLRRFSEVLKTFTELKERYEMQLLLPKAVPLEFDVYLSFSEEDKEVAKVIREKLSGAKDGVRIYDSSHQGINKDTVFQEDMYSIMMKSARVVTVLSPNYLRNKACIEQYNIALCCNRRALRDMLAPIYVDSVEMMPTYMGLVQYVDCRPHDPSKIGEACSQLTVSLSVTFHTELRVAEFDPLRYDVFLSYSHRDTEKANRFVEMLQKLAPDLKLFFDVQELKTGKSWQRTLYHSIDGSRCMLALISEPYLKSAVCQEEFALAQAKHCAKGKQHLQLISICLDDLDTIQPEFTHIPMVKGTPDVFDDMVKTVCPAVIQWLNGERVDQTETIKTLFDDQNITTLSADAEMEKFRQSHFQKEFGTQDSLISSKSPFPPKLSDILPEPGKEVKDKRPKSASDCDLIFSYHSDDEKYVSFIVKILQLNAPSLKVKAVCSDENKLSAFERAHCIVPVLSPNYLESPECVEEFHIAIWRQRISNPEAGALLPICVHTLPQKPTYFHLVQSAVSMTDGIWAQLSGQHNFGLPQKIVDFSLAAGKTPLSQVDMLALYMAAYYILKRFAKARSCKEVEFSMKPALFNIMKLQEQIKQLTQPDYTDQLCKTLLDIHFDDIPDSWREGGHYLRPKKPEDTTPAIMAPVEGASDSQTHNALNERTQDSSG</sequence>
<dbReference type="GO" id="GO:0007165">
    <property type="term" value="P:signal transduction"/>
    <property type="evidence" value="ECO:0007669"/>
    <property type="project" value="InterPro"/>
</dbReference>
<organism evidence="8 9">
    <name type="scientific">Strongylocentrotus purpuratus</name>
    <name type="common">Purple sea urchin</name>
    <dbReference type="NCBI Taxonomy" id="7668"/>
    <lineage>
        <taxon>Eukaryota</taxon>
        <taxon>Metazoa</taxon>
        <taxon>Echinodermata</taxon>
        <taxon>Eleutherozoa</taxon>
        <taxon>Echinozoa</taxon>
        <taxon>Echinoidea</taxon>
        <taxon>Euechinoidea</taxon>
        <taxon>Echinacea</taxon>
        <taxon>Camarodonta</taxon>
        <taxon>Echinidea</taxon>
        <taxon>Strongylocentrotidae</taxon>
        <taxon>Strongylocentrotus</taxon>
    </lineage>
</organism>
<keyword evidence="9" id="KW-1185">Reference proteome</keyword>
<dbReference type="PANTHER" id="PTHR24365">
    <property type="entry name" value="TOLL-LIKE RECEPTOR"/>
    <property type="match status" value="1"/>
</dbReference>
<dbReference type="PROSITE" id="PS50104">
    <property type="entry name" value="TIR"/>
    <property type="match status" value="3"/>
</dbReference>
<name>A0A7M7PHH7_STRPU</name>
<accession>A0A7M7PHH7</accession>
<dbReference type="AlphaFoldDB" id="A0A7M7PHH7"/>
<dbReference type="Proteomes" id="UP000007110">
    <property type="component" value="Unassembled WGS sequence"/>
</dbReference>
<evidence type="ECO:0000256" key="5">
    <source>
        <dbReference type="ARBA" id="ARBA00023136"/>
    </source>
</evidence>
<dbReference type="InterPro" id="IPR000157">
    <property type="entry name" value="TIR_dom"/>
</dbReference>
<keyword evidence="3" id="KW-0732">Signal</keyword>
<evidence type="ECO:0000313" key="9">
    <source>
        <dbReference type="Proteomes" id="UP000007110"/>
    </source>
</evidence>
<evidence type="ECO:0000256" key="4">
    <source>
        <dbReference type="ARBA" id="ARBA00022989"/>
    </source>
</evidence>
<dbReference type="SUPFAM" id="SSF52200">
    <property type="entry name" value="Toll/Interleukin receptor TIR domain"/>
    <property type="match status" value="3"/>
</dbReference>
<reference evidence="8" key="2">
    <citation type="submission" date="2021-01" db="UniProtKB">
        <authorList>
            <consortium name="EnsemblMetazoa"/>
        </authorList>
    </citation>
    <scope>IDENTIFICATION</scope>
</reference>
<dbReference type="SMART" id="SM00255">
    <property type="entry name" value="TIR"/>
    <property type="match status" value="2"/>
</dbReference>
<dbReference type="PANTHER" id="PTHR24365:SF530">
    <property type="entry name" value="MSTPROX-RELATED"/>
    <property type="match status" value="1"/>
</dbReference>
<dbReference type="InParanoid" id="A0A7M7PHH7"/>
<evidence type="ECO:0000256" key="2">
    <source>
        <dbReference type="ARBA" id="ARBA00022692"/>
    </source>
</evidence>
<dbReference type="InterPro" id="IPR035897">
    <property type="entry name" value="Toll_tir_struct_dom_sf"/>
</dbReference>
<keyword evidence="5" id="KW-0472">Membrane</keyword>
<feature type="domain" description="TIR" evidence="7">
    <location>
        <begin position="511"/>
        <end position="633"/>
    </location>
</feature>
<protein>
    <recommendedName>
        <fullName evidence="7">TIR domain-containing protein</fullName>
    </recommendedName>
</protein>
<proteinExistence type="predicted"/>
<evidence type="ECO:0000256" key="6">
    <source>
        <dbReference type="SAM" id="MobiDB-lite"/>
    </source>
</evidence>
<feature type="region of interest" description="Disordered" evidence="6">
    <location>
        <begin position="731"/>
        <end position="771"/>
    </location>
</feature>
<feature type="domain" description="TIR" evidence="7">
    <location>
        <begin position="296"/>
        <end position="421"/>
    </location>
</feature>
<dbReference type="Pfam" id="PF13676">
    <property type="entry name" value="TIR_2"/>
    <property type="match status" value="2"/>
</dbReference>
<evidence type="ECO:0000259" key="7">
    <source>
        <dbReference type="PROSITE" id="PS50104"/>
    </source>
</evidence>
<dbReference type="Gene3D" id="3.40.50.10140">
    <property type="entry name" value="Toll/interleukin-1 receptor homology (TIR) domain"/>
    <property type="match status" value="3"/>
</dbReference>
<dbReference type="GO" id="GO:0016020">
    <property type="term" value="C:membrane"/>
    <property type="evidence" value="ECO:0007669"/>
    <property type="project" value="UniProtKB-SubCell"/>
</dbReference>